<accession>A0A6C0BG10</accession>
<feature type="compositionally biased region" description="Basic and acidic residues" evidence="1">
    <location>
        <begin position="337"/>
        <end position="346"/>
    </location>
</feature>
<evidence type="ECO:0000256" key="2">
    <source>
        <dbReference type="SAM" id="Phobius"/>
    </source>
</evidence>
<evidence type="ECO:0000256" key="1">
    <source>
        <dbReference type="SAM" id="MobiDB-lite"/>
    </source>
</evidence>
<organism evidence="3">
    <name type="scientific">viral metagenome</name>
    <dbReference type="NCBI Taxonomy" id="1070528"/>
    <lineage>
        <taxon>unclassified sequences</taxon>
        <taxon>metagenomes</taxon>
        <taxon>organismal metagenomes</taxon>
    </lineage>
</organism>
<feature type="transmembrane region" description="Helical" evidence="2">
    <location>
        <begin position="120"/>
        <end position="141"/>
    </location>
</feature>
<feature type="transmembrane region" description="Helical" evidence="2">
    <location>
        <begin position="88"/>
        <end position="108"/>
    </location>
</feature>
<dbReference type="AlphaFoldDB" id="A0A6C0BG10"/>
<evidence type="ECO:0008006" key="4">
    <source>
        <dbReference type="Google" id="ProtNLM"/>
    </source>
</evidence>
<keyword evidence="2" id="KW-1133">Transmembrane helix</keyword>
<feature type="transmembrane region" description="Helical" evidence="2">
    <location>
        <begin position="59"/>
        <end position="76"/>
    </location>
</feature>
<reference evidence="3" key="1">
    <citation type="journal article" date="2020" name="Nature">
        <title>Giant virus diversity and host interactions through global metagenomics.</title>
        <authorList>
            <person name="Schulz F."/>
            <person name="Roux S."/>
            <person name="Paez-Espino D."/>
            <person name="Jungbluth S."/>
            <person name="Walsh D.A."/>
            <person name="Denef V.J."/>
            <person name="McMahon K.D."/>
            <person name="Konstantinidis K.T."/>
            <person name="Eloe-Fadrosh E.A."/>
            <person name="Kyrpides N.C."/>
            <person name="Woyke T."/>
        </authorList>
    </citation>
    <scope>NUCLEOTIDE SEQUENCE</scope>
    <source>
        <strain evidence="3">GVMAG-M-3300013004-44</strain>
    </source>
</reference>
<keyword evidence="2" id="KW-0812">Transmembrane</keyword>
<evidence type="ECO:0000313" key="3">
    <source>
        <dbReference type="EMBL" id="QHS91086.1"/>
    </source>
</evidence>
<feature type="transmembrane region" description="Helical" evidence="2">
    <location>
        <begin position="29"/>
        <end position="47"/>
    </location>
</feature>
<feature type="region of interest" description="Disordered" evidence="1">
    <location>
        <begin position="319"/>
        <end position="346"/>
    </location>
</feature>
<name>A0A6C0BG10_9ZZZZ</name>
<keyword evidence="2" id="KW-0472">Membrane</keyword>
<feature type="transmembrane region" description="Helical" evidence="2">
    <location>
        <begin position="195"/>
        <end position="216"/>
    </location>
</feature>
<feature type="transmembrane region" description="Helical" evidence="2">
    <location>
        <begin position="293"/>
        <end position="315"/>
    </location>
</feature>
<protein>
    <recommendedName>
        <fullName evidence="4">TM2 domain-containing protein</fullName>
    </recommendedName>
</protein>
<sequence>MGSSVSNLKFWEDKPPLFGNKEEAANDSIYLSYNVFLGLSILGGYLALDHLYLRSPVTFLAKIIVNIFCFGVWYWYDALQAIWNSDVIKLYGLSVPLLGPKGIGAGVLSKEKPSKLHWNFLIYSMCLLFGGAIGLDSFLVGDNRSGLIRLISLISVIGTPIAIAWWCYNLFWYFTDTEYIINMNGPYFGREGGSFVSKLLGFIPTFLVPIIESFVAPVTATIGLANNTVQLAQMSVDKLPEVANTVAGTVKGLIDASQQVGTITPLASLATPDALQASSNKQRMAGGGEDLNALPYTLLGTVAFISVAGFAATYYRSKKNVKQADDSPPEPRVLRKPHQEKSTGAA</sequence>
<feature type="transmembrane region" description="Helical" evidence="2">
    <location>
        <begin position="147"/>
        <end position="174"/>
    </location>
</feature>
<dbReference type="EMBL" id="MN739155">
    <property type="protein sequence ID" value="QHS91086.1"/>
    <property type="molecule type" value="Genomic_DNA"/>
</dbReference>
<proteinExistence type="predicted"/>